<proteinExistence type="predicted"/>
<dbReference type="RefSeq" id="WP_007467942.1">
    <property type="nucleotide sequence ID" value="NZ_AMZO01000025.1"/>
</dbReference>
<dbReference type="NCBIfam" id="TIGR03347">
    <property type="entry name" value="VI_chp_1"/>
    <property type="match status" value="1"/>
</dbReference>
<dbReference type="EMBL" id="AMZO01000025">
    <property type="protein sequence ID" value="ELR64596.1"/>
    <property type="molecule type" value="Genomic_DNA"/>
</dbReference>
<gene>
    <name evidence="1" type="ORF">C942_02409</name>
</gene>
<evidence type="ECO:0000313" key="1">
    <source>
        <dbReference type="EMBL" id="ELR64596.1"/>
    </source>
</evidence>
<keyword evidence="2" id="KW-1185">Reference proteome</keyword>
<evidence type="ECO:0000313" key="2">
    <source>
        <dbReference type="Proteomes" id="UP000011134"/>
    </source>
</evidence>
<accession>L8J725</accession>
<dbReference type="InterPro" id="IPR010732">
    <property type="entry name" value="T6SS_TssG-like"/>
</dbReference>
<protein>
    <recommendedName>
        <fullName evidence="3">Type VI secretion system baseplate subunit TssG</fullName>
    </recommendedName>
</protein>
<dbReference type="AlphaFoldDB" id="L8J725"/>
<reference evidence="1 2" key="1">
    <citation type="submission" date="2012-12" db="EMBL/GenBank/DDBJ databases">
        <title>Genome Assembly of Photobacterium sp. AK15.</title>
        <authorList>
            <person name="Khatri I."/>
            <person name="Vaidya B."/>
            <person name="Srinivas T.N.R."/>
            <person name="Subramanian S."/>
            <person name="Pinnaka A."/>
        </authorList>
    </citation>
    <scope>NUCLEOTIDE SEQUENCE [LARGE SCALE GENOMIC DNA]</scope>
    <source>
        <strain evidence="1 2">AK15</strain>
    </source>
</reference>
<dbReference type="OrthoDB" id="1523296at2"/>
<dbReference type="PANTHER" id="PTHR35564:SF4">
    <property type="entry name" value="CYTOPLASMIC PROTEIN"/>
    <property type="match status" value="1"/>
</dbReference>
<name>L8J725_9GAMM</name>
<dbReference type="Pfam" id="PF06996">
    <property type="entry name" value="T6SS_TssG"/>
    <property type="match status" value="1"/>
</dbReference>
<evidence type="ECO:0008006" key="3">
    <source>
        <dbReference type="Google" id="ProtNLM"/>
    </source>
</evidence>
<dbReference type="PANTHER" id="PTHR35564">
    <property type="match status" value="1"/>
</dbReference>
<sequence length="327" mass="36821">MKIAKLIERIDKNNFYETVYALQRWLSLHFDCGVVGTDTLPANEGIRFKVSQHLGFPGAAIESVSQGNGGKENGVSCYVNFTGLTGPSGALPSHYTELLMERVRLKDTALRDFFDIFNHRLLSLHYRTWEKFNFPAQYEKQLRGIEAPQDQILRALTGAQHDAEVFLGGLFAQQIRNTKTLQQILEILTGCQIEIREFVGRWVSLREDEQTSLGSNIQPEGQYARLGVSTFLGQRVWDITSAIDVEIIGASPDQCLELMSRGKLTCKLKQVVSHYVPTSVDVKWYLKTTYRSLPIADLRKSSPGLGQGASLMMRRCYLDKPLSIPVC</sequence>
<dbReference type="Proteomes" id="UP000011134">
    <property type="component" value="Unassembled WGS sequence"/>
</dbReference>
<dbReference type="PATRIC" id="fig|1056511.3.peg.3484"/>
<organism evidence="1 2">
    <name type="scientific">Photobacterium marinum</name>
    <dbReference type="NCBI Taxonomy" id="1056511"/>
    <lineage>
        <taxon>Bacteria</taxon>
        <taxon>Pseudomonadati</taxon>
        <taxon>Pseudomonadota</taxon>
        <taxon>Gammaproteobacteria</taxon>
        <taxon>Vibrionales</taxon>
        <taxon>Vibrionaceae</taxon>
        <taxon>Photobacterium</taxon>
    </lineage>
</organism>
<comment type="caution">
    <text evidence="1">The sequence shown here is derived from an EMBL/GenBank/DDBJ whole genome shotgun (WGS) entry which is preliminary data.</text>
</comment>